<evidence type="ECO:0000259" key="1">
    <source>
        <dbReference type="PROSITE" id="PS51208"/>
    </source>
</evidence>
<dbReference type="SUPFAM" id="SSF51126">
    <property type="entry name" value="Pectin lyase-like"/>
    <property type="match status" value="1"/>
</dbReference>
<accession>A0ABW5DEH3</accession>
<dbReference type="SUPFAM" id="SSF103515">
    <property type="entry name" value="Autotransporter"/>
    <property type="match status" value="1"/>
</dbReference>
<dbReference type="PANTHER" id="PTHR35037">
    <property type="entry name" value="C-TERMINAL REGION OF AIDA-LIKE PROTEIN"/>
    <property type="match status" value="1"/>
</dbReference>
<dbReference type="Pfam" id="PF03797">
    <property type="entry name" value="Autotransporter"/>
    <property type="match status" value="1"/>
</dbReference>
<dbReference type="InterPro" id="IPR005546">
    <property type="entry name" value="Autotransporte_beta"/>
</dbReference>
<dbReference type="PROSITE" id="PS51208">
    <property type="entry name" value="AUTOTRANSPORTER"/>
    <property type="match status" value="1"/>
</dbReference>
<evidence type="ECO:0000313" key="3">
    <source>
        <dbReference type="Proteomes" id="UP001597373"/>
    </source>
</evidence>
<dbReference type="EMBL" id="JBHUIR010000005">
    <property type="protein sequence ID" value="MFD2258406.1"/>
    <property type="molecule type" value="Genomic_DNA"/>
</dbReference>
<dbReference type="Proteomes" id="UP001597373">
    <property type="component" value="Unassembled WGS sequence"/>
</dbReference>
<evidence type="ECO:0000313" key="2">
    <source>
        <dbReference type="EMBL" id="MFD2258406.1"/>
    </source>
</evidence>
<dbReference type="InterPro" id="IPR043990">
    <property type="entry name" value="AC_1"/>
</dbReference>
<keyword evidence="3" id="KW-1185">Reference proteome</keyword>
<dbReference type="NCBIfam" id="TIGR01414">
    <property type="entry name" value="autotrans_barl"/>
    <property type="match status" value="1"/>
</dbReference>
<dbReference type="InterPro" id="IPR051551">
    <property type="entry name" value="Autotransporter_adhesion"/>
</dbReference>
<feature type="domain" description="Autotransporter" evidence="1">
    <location>
        <begin position="1012"/>
        <end position="1293"/>
    </location>
</feature>
<dbReference type="PANTHER" id="PTHR35037:SF3">
    <property type="entry name" value="C-TERMINAL REGION OF AIDA-LIKE PROTEIN"/>
    <property type="match status" value="1"/>
</dbReference>
<dbReference type="Pfam" id="PF18883">
    <property type="entry name" value="AC_1"/>
    <property type="match status" value="1"/>
</dbReference>
<organism evidence="2 3">
    <name type="scientific">Chelativorans composti</name>
    <dbReference type="NCBI Taxonomy" id="768533"/>
    <lineage>
        <taxon>Bacteria</taxon>
        <taxon>Pseudomonadati</taxon>
        <taxon>Pseudomonadota</taxon>
        <taxon>Alphaproteobacteria</taxon>
        <taxon>Hyphomicrobiales</taxon>
        <taxon>Phyllobacteriaceae</taxon>
        <taxon>Chelativorans</taxon>
    </lineage>
</organism>
<dbReference type="RefSeq" id="WP_345100001.1">
    <property type="nucleotide sequence ID" value="NZ_BAABGS010000073.1"/>
</dbReference>
<dbReference type="Gene3D" id="2.160.20.20">
    <property type="match status" value="1"/>
</dbReference>
<name>A0ABW5DEH3_9HYPH</name>
<dbReference type="InterPro" id="IPR006315">
    <property type="entry name" value="OM_autotransptr_brl_dom"/>
</dbReference>
<dbReference type="InterPro" id="IPR036709">
    <property type="entry name" value="Autotransporte_beta_dom_sf"/>
</dbReference>
<dbReference type="InterPro" id="IPR011050">
    <property type="entry name" value="Pectin_lyase_fold/virulence"/>
</dbReference>
<comment type="caution">
    <text evidence="2">The sequence shown here is derived from an EMBL/GenBank/DDBJ whole genome shotgun (WGS) entry which is preliminary data.</text>
</comment>
<protein>
    <submittedName>
        <fullName evidence="2">Autotransporter outer membrane beta-barrel domain-containing protein</fullName>
    </submittedName>
</protein>
<dbReference type="Gene3D" id="2.40.128.130">
    <property type="entry name" value="Autotransporter beta-domain"/>
    <property type="match status" value="1"/>
</dbReference>
<dbReference type="SMART" id="SM00869">
    <property type="entry name" value="Autotransporter"/>
    <property type="match status" value="1"/>
</dbReference>
<dbReference type="CDD" id="cd01344">
    <property type="entry name" value="PL2_Passenger_AT"/>
    <property type="match status" value="1"/>
</dbReference>
<dbReference type="InterPro" id="IPR012332">
    <property type="entry name" value="Autotransporter_pectin_lyase_C"/>
</dbReference>
<gene>
    <name evidence="2" type="ORF">ACFSMZ_01305</name>
</gene>
<reference evidence="3" key="1">
    <citation type="journal article" date="2019" name="Int. J. Syst. Evol. Microbiol.">
        <title>The Global Catalogue of Microorganisms (GCM) 10K type strain sequencing project: providing services to taxonomists for standard genome sequencing and annotation.</title>
        <authorList>
            <consortium name="The Broad Institute Genomics Platform"/>
            <consortium name="The Broad Institute Genome Sequencing Center for Infectious Disease"/>
            <person name="Wu L."/>
            <person name="Ma J."/>
        </authorList>
    </citation>
    <scope>NUCLEOTIDE SEQUENCE [LARGE SCALE GENOMIC DNA]</scope>
    <source>
        <strain evidence="3">KCTC 23707</strain>
    </source>
</reference>
<sequence>MDGTGDETSSSGGRRFSRVLWGGRITKWKGRAASCAPCLAEVFAGAALRALPVLLGVGLTAGTAMGQVIIEAPDDSNGRTLYWKPDWSGEDLGGNGEWSRFVTAWNEMPDGTGYPLSWENSASAVFAGKPGTVVLGDGVVTVRDVIFRTGGYHITGDFLELHRDSSIYLMGTTVDATIERINVKESDHAHVRGGGTLTITQQVYAPGVSLQLEGAALWMDNSQYWGQGGGSIVLTGGVTPDASLVVTGPNGSVQAERLELGDSNRGGKLSVVVQDRAQVELEKHLYFAQDAGVESDVKVSGTGSRLQAPEILIHHQKNAVLEATGGGTIAADLVQVGEKGHEPLPGGTAALVNVSGAGSLLSARQLYIRHKNAAVWAVNGGRIDTESLQMGESAQEDPGVATIYVSGTGSTMHVAQETTLNYGMLTVRGGAEFETDKVVADGTGSISLSEGGRGAVNALELAGNSRMNVTDEGHFVTDMASISGTAQVEISRRGTLEATASLSVSDTSFLHILDEGRVVTDTAHFTGTARAEVAGGGHLQIERDLNIFGSGQIAILADGQLSARTTDLDGYMYISGGTFETSTAVIGQSAQPTQVYLSKDAQFIADYVSFEESSQIHIEEGGTFVATGFNANASAWITIVGDGRIEAVDANISGNTVISIAEGGRFHAASATLSGASQVYIAGEGSEFSLPLNGQLAIGGENVSITLYNGGMLRVPRTLTLASSNTESATLNIGGAFGQNPALGAGILQVSEISFGEGFGTINFNHTDTDYRFAPALRSGDRGIINHFAGETEFTGDSSAFLGTLSIHGGSVYMNNTLGGTVVVETGGLLGGNGSVGRLENAGIVAPGNSIGVLTVDGDYTGVGGQLEIETVLGDDSSETDRLVVRADTSGTTFVRVINLGGKGALTEEGIRIVEVGGESQGTFRLLGDYEIDGEPVIVAGAYAYRLMKNGISDPDDGSWYLRSGMGPTPFYQAGVPLYESYAGVLHGLNGPDTLQQRIGNRIWAAAGGQPSAQDGSGIWVRIGGAHDRHAAFGSTSMTSYKSNSWDLKAGADMVLFETEAGRLMAGVNARKGAVSARVSSPFGKGTIDTTGYGVGATLTWYGENGFYADGQAQFSWYESDLHSSTVGRDMTTDNKGKGRALSLEVGHRFALPDSWSVTPQAQVAYSSVDFDSFTDIFGAPVSLVRGEQVVGRLGVAVGRDVEWQDGNGKGRSNFYGIANLYYDFSSGSKVEVEGVEFRREGHALYGGLGLGGTIRWADGRYAFYGEADVRTDLKHFGDSSAFSGTVGLRIMW</sequence>
<proteinExistence type="predicted"/>